<keyword evidence="2" id="KW-0732">Signal</keyword>
<feature type="chain" id="PRO_5007621566" description="Purine nucleoside phosphorylase" evidence="2">
    <location>
        <begin position="22"/>
        <end position="96"/>
    </location>
</feature>
<evidence type="ECO:0000313" key="3">
    <source>
        <dbReference type="EMBL" id="SAK67204.1"/>
    </source>
</evidence>
<evidence type="ECO:0008006" key="5">
    <source>
        <dbReference type="Google" id="ProtNLM"/>
    </source>
</evidence>
<dbReference type="InterPro" id="IPR025421">
    <property type="entry name" value="DUF4148"/>
</dbReference>
<evidence type="ECO:0000256" key="2">
    <source>
        <dbReference type="SAM" id="SignalP"/>
    </source>
</evidence>
<feature type="region of interest" description="Disordered" evidence="1">
    <location>
        <begin position="44"/>
        <end position="96"/>
    </location>
</feature>
<dbReference type="RefSeq" id="WP_087046446.1">
    <property type="nucleotide sequence ID" value="NZ_FCOB02000013.1"/>
</dbReference>
<dbReference type="AlphaFoldDB" id="A0A158BAV4"/>
<feature type="compositionally biased region" description="Polar residues" evidence="1">
    <location>
        <begin position="45"/>
        <end position="65"/>
    </location>
</feature>
<organism evidence="3 4">
    <name type="scientific">Caballeronia ptereochthonis</name>
    <dbReference type="NCBI Taxonomy" id="1777144"/>
    <lineage>
        <taxon>Bacteria</taxon>
        <taxon>Pseudomonadati</taxon>
        <taxon>Pseudomonadota</taxon>
        <taxon>Betaproteobacteria</taxon>
        <taxon>Burkholderiales</taxon>
        <taxon>Burkholderiaceae</taxon>
        <taxon>Caballeronia</taxon>
    </lineage>
</organism>
<evidence type="ECO:0000256" key="1">
    <source>
        <dbReference type="SAM" id="MobiDB-lite"/>
    </source>
</evidence>
<accession>A0A158BAV4</accession>
<proteinExistence type="predicted"/>
<dbReference type="OrthoDB" id="9101300at2"/>
<feature type="compositionally biased region" description="Polar residues" evidence="1">
    <location>
        <begin position="73"/>
        <end position="96"/>
    </location>
</feature>
<evidence type="ECO:0000313" key="4">
    <source>
        <dbReference type="Proteomes" id="UP000054978"/>
    </source>
</evidence>
<feature type="signal peptide" evidence="2">
    <location>
        <begin position="1"/>
        <end position="21"/>
    </location>
</feature>
<name>A0A158BAV4_9BURK</name>
<dbReference type="Proteomes" id="UP000054978">
    <property type="component" value="Unassembled WGS sequence"/>
</dbReference>
<gene>
    <name evidence="3" type="ORF">AWB83_03069</name>
</gene>
<dbReference type="EMBL" id="FCOB02000013">
    <property type="protein sequence ID" value="SAK67204.1"/>
    <property type="molecule type" value="Genomic_DNA"/>
</dbReference>
<dbReference type="Pfam" id="PF13663">
    <property type="entry name" value="DUF4148"/>
    <property type="match status" value="1"/>
</dbReference>
<dbReference type="STRING" id="1777144.AWB83_03069"/>
<sequence length="96" mass="10215">MKRILIALVASAVMAPALSYARSDAPVTRAEVQGQIVQALRDGTLHQSNVHYPDTQRTSPSSADTSYGPGTESAAQSGWITQPSPQALGQSLYNHH</sequence>
<protein>
    <recommendedName>
        <fullName evidence="5">Purine nucleoside phosphorylase</fullName>
    </recommendedName>
</protein>
<comment type="caution">
    <text evidence="3">The sequence shown here is derived from an EMBL/GenBank/DDBJ whole genome shotgun (WGS) entry which is preliminary data.</text>
</comment>
<keyword evidence="4" id="KW-1185">Reference proteome</keyword>
<reference evidence="3" key="1">
    <citation type="submission" date="2016-01" db="EMBL/GenBank/DDBJ databases">
        <authorList>
            <person name="Peeters C."/>
        </authorList>
    </citation>
    <scope>NUCLEOTIDE SEQUENCE [LARGE SCALE GENOMIC DNA]</scope>
    <source>
        <strain evidence="3">LMG 29326</strain>
    </source>
</reference>